<dbReference type="AlphaFoldDB" id="A0A0Q0MQE2"/>
<evidence type="ECO:0000313" key="2">
    <source>
        <dbReference type="EMBL" id="KQA22542.1"/>
    </source>
</evidence>
<dbReference type="Proteomes" id="UP000053724">
    <property type="component" value="Unassembled WGS sequence"/>
</dbReference>
<name>A0A0Q0MQE2_VIBMT</name>
<accession>A0A0Q0MQE2</accession>
<protein>
    <submittedName>
        <fullName evidence="2">Uncharacterized protein</fullName>
    </submittedName>
</protein>
<keyword evidence="1" id="KW-0812">Transmembrane</keyword>
<keyword evidence="1" id="KW-1133">Transmembrane helix</keyword>
<dbReference type="InterPro" id="IPR053597">
    <property type="entry name" value="Retron_Ec48_antiviral"/>
</dbReference>
<feature type="transmembrane region" description="Helical" evidence="1">
    <location>
        <begin position="12"/>
        <end position="36"/>
    </location>
</feature>
<reference evidence="2 3" key="1">
    <citation type="journal article" date="2015" name="Genome Biol. Evol.">
        <title>The Dynamics of Genetic Interactions between Vibrio metoecus and Vibrio cholerae, Two Close Relatives Co-Occurring in the Environment.</title>
        <authorList>
            <person name="Orata F.D."/>
            <person name="Kirchberger P.C."/>
            <person name="Meheust R."/>
            <person name="Barlow E.J."/>
            <person name="Tarr C.L."/>
            <person name="Boucher Y."/>
        </authorList>
    </citation>
    <scope>NUCLEOTIDE SEQUENCE [LARGE SCALE GENOMIC DNA]</scope>
    <source>
        <strain evidence="2 3">08-2459</strain>
    </source>
</reference>
<organism evidence="2 3">
    <name type="scientific">Vibrio metoecus</name>
    <dbReference type="NCBI Taxonomy" id="1481663"/>
    <lineage>
        <taxon>Bacteria</taxon>
        <taxon>Pseudomonadati</taxon>
        <taxon>Pseudomonadota</taxon>
        <taxon>Gammaproteobacteria</taxon>
        <taxon>Vibrionales</taxon>
        <taxon>Vibrionaceae</taxon>
        <taxon>Vibrio</taxon>
    </lineage>
</organism>
<feature type="transmembrane region" description="Helical" evidence="1">
    <location>
        <begin position="69"/>
        <end position="94"/>
    </location>
</feature>
<dbReference type="NCBIfam" id="NF038235">
    <property type="entry name" value="retron_Ec48_2TM"/>
    <property type="match status" value="1"/>
</dbReference>
<dbReference type="PATRIC" id="fig|1481663.8.peg.3492"/>
<evidence type="ECO:0000313" key="3">
    <source>
        <dbReference type="Proteomes" id="UP000053724"/>
    </source>
</evidence>
<comment type="caution">
    <text evidence="2">The sequence shown here is derived from an EMBL/GenBank/DDBJ whole genome shotgun (WGS) entry which is preliminary data.</text>
</comment>
<proteinExistence type="predicted"/>
<gene>
    <name evidence="2" type="ORF">AAY55_16860</name>
</gene>
<evidence type="ECO:0000256" key="1">
    <source>
        <dbReference type="SAM" id="Phobius"/>
    </source>
</evidence>
<dbReference type="EMBL" id="LCUF01000035">
    <property type="protein sequence ID" value="KQA22542.1"/>
    <property type="molecule type" value="Genomic_DNA"/>
</dbReference>
<sequence length="242" mass="27577">MTVLKMVKPEKIFKIFLISLFVIAVFSTIILIWSLFSTMMETKIYKLEFCLTSDCLTRAKNIYKPQIDLFFGIVSLAGSVATIGGIFVAVHTYVNNVSTNALSNHIAHLQVFQDYLVIELDKHDRLNISSIDVYGWYNAIFTESMQGNIHVSESYKESVKLVNSAILLSNQEAQSADIGSFRYKIHQTRMTSTLNQFGIRIGFHPRNDYFEIEGQILQLITSINKAFCSNSGVINFEQRQYI</sequence>
<keyword evidence="1" id="KW-0472">Membrane</keyword>